<evidence type="ECO:0000313" key="2">
    <source>
        <dbReference type="Proteomes" id="UP000051733"/>
    </source>
</evidence>
<dbReference type="EMBL" id="AYYY01000005">
    <property type="protein sequence ID" value="KRM62497.1"/>
    <property type="molecule type" value="Genomic_DNA"/>
</dbReference>
<dbReference type="InterPro" id="IPR006901">
    <property type="entry name" value="TrmK"/>
</dbReference>
<dbReference type="STRING" id="1423813.FC26_GL002071"/>
<keyword evidence="2" id="KW-1185">Reference proteome</keyword>
<evidence type="ECO:0000313" key="1">
    <source>
        <dbReference type="EMBL" id="KRM62497.1"/>
    </source>
</evidence>
<dbReference type="Proteomes" id="UP000051733">
    <property type="component" value="Unassembled WGS sequence"/>
</dbReference>
<dbReference type="Gene3D" id="1.10.287.1890">
    <property type="match status" value="1"/>
</dbReference>
<dbReference type="PANTHER" id="PTHR38451">
    <property type="entry name" value="TRNA (ADENINE(22)-N(1))-METHYLTRANSFERASE"/>
    <property type="match status" value="1"/>
</dbReference>
<dbReference type="PIRSF" id="PIRSF018637">
    <property type="entry name" value="TrmK"/>
    <property type="match status" value="1"/>
</dbReference>
<reference evidence="1 2" key="1">
    <citation type="journal article" date="2015" name="Genome Announc.">
        <title>Expanding the biotechnology potential of lactobacilli through comparative genomics of 213 strains and associated genera.</title>
        <authorList>
            <person name="Sun Z."/>
            <person name="Harris H.M."/>
            <person name="McCann A."/>
            <person name="Guo C."/>
            <person name="Argimon S."/>
            <person name="Zhang W."/>
            <person name="Yang X."/>
            <person name="Jeffery I.B."/>
            <person name="Cooney J.C."/>
            <person name="Kagawa T.F."/>
            <person name="Liu W."/>
            <person name="Song Y."/>
            <person name="Salvetti E."/>
            <person name="Wrobel A."/>
            <person name="Rasinkangas P."/>
            <person name="Parkhill J."/>
            <person name="Rea M.C."/>
            <person name="O'Sullivan O."/>
            <person name="Ritari J."/>
            <person name="Douillard F.P."/>
            <person name="Paul Ross R."/>
            <person name="Yang R."/>
            <person name="Briner A.E."/>
            <person name="Felis G.E."/>
            <person name="de Vos W.M."/>
            <person name="Barrangou R."/>
            <person name="Klaenhammer T.R."/>
            <person name="Caufield P.W."/>
            <person name="Cui Y."/>
            <person name="Zhang H."/>
            <person name="O'Toole P.W."/>
        </authorList>
    </citation>
    <scope>NUCLEOTIDE SEQUENCE [LARGE SCALE GENOMIC DNA]</scope>
    <source>
        <strain evidence="1 2">DSM 20634</strain>
    </source>
</reference>
<protein>
    <recommendedName>
        <fullName evidence="3">SAM-dependent methyltransferase</fullName>
    </recommendedName>
</protein>
<comment type="caution">
    <text evidence="1">The sequence shown here is derived from an EMBL/GenBank/DDBJ whole genome shotgun (WGS) entry which is preliminary data.</text>
</comment>
<dbReference type="Pfam" id="PF04816">
    <property type="entry name" value="TrmK"/>
    <property type="match status" value="1"/>
</dbReference>
<dbReference type="PATRIC" id="fig|1423813.3.peg.2108"/>
<name>A0A0R2A508_9LACO</name>
<dbReference type="AlphaFoldDB" id="A0A0R2A508"/>
<gene>
    <name evidence="1" type="ORF">FC26_GL002071</name>
</gene>
<accession>A0A0R2A508</accession>
<dbReference type="InterPro" id="IPR029063">
    <property type="entry name" value="SAM-dependent_MTases_sf"/>
</dbReference>
<evidence type="ECO:0008006" key="3">
    <source>
        <dbReference type="Google" id="ProtNLM"/>
    </source>
</evidence>
<dbReference type="Gene3D" id="3.40.50.150">
    <property type="entry name" value="Vaccinia Virus protein VP39"/>
    <property type="match status" value="1"/>
</dbReference>
<organism evidence="1 2">
    <name type="scientific">Paucilactobacillus vaccinostercus DSM 20634</name>
    <dbReference type="NCBI Taxonomy" id="1423813"/>
    <lineage>
        <taxon>Bacteria</taxon>
        <taxon>Bacillati</taxon>
        <taxon>Bacillota</taxon>
        <taxon>Bacilli</taxon>
        <taxon>Lactobacillales</taxon>
        <taxon>Lactobacillaceae</taxon>
        <taxon>Paucilactobacillus</taxon>
    </lineage>
</organism>
<sequence length="232" mass="25796">MMDAKQLSKRLATVAKYVPEHARMADIGSDHAYLPAFLALQGKISFAVAGEVVKGPYENAVHEIKSQNLDHVIIARLADGLDAVNLDDQIDTLTIAGMGGTLITKILEHGLAKLSTVTRLILQPNVGEYGLRKWLMEHDYEIIAEEILAEDGHTYEIIVAQPATDPIMYTEAQLLFGPYLVQQQSDVFQAKWQEQLTHLKQSIQHMEAAKNPPLDKIKTFQSEVKAIQEVLA</sequence>
<dbReference type="GO" id="GO:0160105">
    <property type="term" value="F:tRNA (adenine(22)-N1)-methyltransferase activity"/>
    <property type="evidence" value="ECO:0007669"/>
    <property type="project" value="InterPro"/>
</dbReference>
<dbReference type="PANTHER" id="PTHR38451:SF1">
    <property type="entry name" value="TRNA (ADENINE(22)-N(1))-METHYLTRANSFERASE"/>
    <property type="match status" value="1"/>
</dbReference>
<proteinExistence type="predicted"/>